<comment type="caution">
    <text evidence="1">The sequence shown here is derived from an EMBL/GenBank/DDBJ whole genome shotgun (WGS) entry which is preliminary data.</text>
</comment>
<protein>
    <submittedName>
        <fullName evidence="1">Uncharacterized protein</fullName>
    </submittedName>
</protein>
<proteinExistence type="predicted"/>
<reference evidence="1" key="1">
    <citation type="submission" date="2019-11" db="EMBL/GenBank/DDBJ databases">
        <title>Nori genome reveals adaptations in red seaweeds to the harsh intertidal environment.</title>
        <authorList>
            <person name="Wang D."/>
            <person name="Mao Y."/>
        </authorList>
    </citation>
    <scope>NUCLEOTIDE SEQUENCE</scope>
    <source>
        <tissue evidence="1">Gametophyte</tissue>
    </source>
</reference>
<organism evidence="1 2">
    <name type="scientific">Pyropia yezoensis</name>
    <name type="common">Susabi-nori</name>
    <name type="synonym">Porphyra yezoensis</name>
    <dbReference type="NCBI Taxonomy" id="2788"/>
    <lineage>
        <taxon>Eukaryota</taxon>
        <taxon>Rhodophyta</taxon>
        <taxon>Bangiophyceae</taxon>
        <taxon>Bangiales</taxon>
        <taxon>Bangiaceae</taxon>
        <taxon>Pyropia</taxon>
    </lineage>
</organism>
<dbReference type="EMBL" id="CM020618">
    <property type="protein sequence ID" value="KAK1862523.1"/>
    <property type="molecule type" value="Genomic_DNA"/>
</dbReference>
<evidence type="ECO:0000313" key="2">
    <source>
        <dbReference type="Proteomes" id="UP000798662"/>
    </source>
</evidence>
<keyword evidence="2" id="KW-1185">Reference proteome</keyword>
<gene>
    <name evidence="1" type="ORF">I4F81_005091</name>
</gene>
<sequence>MSSSDASGSTGGEDYASSLDGPPEDDAGIDDVVDDLEPSFYTRDEQGKFAGDGRRLRKRQAPKFPVIELIGSEEAPMTSSAPPSQCKTWLIRGPVRGWSDDGWRLSTVTTVRARASMTSPEVYARSVAWLVPGTYVDTDDFSASLRFVASAAAAANETWDAESPSSSFRGLQQGQQLDDDDVELVMHQAAVNVRNTGKRVPDGFVALIRREAAVSDPVNQASVRALLRQRSTLAVADYRRKGAAIMRSRWLMLLQGLGAGIVARIRRVLEFESTDPPAVGMRSRASRIRLSWGSTQMRLLPTPAQLRAERRRAFYSADRVSHFFFTRKGRGSLVRWDYVRGSCSAGIRRYRTSDGEEKRLRGYNNRYWEQGQPADDDDDSDDRSANEDDGFYFGNSNVETEGCYAPLEHDEGKLKEIIAHSFSYLENDDSTGALRILGVGFDTATALQHAIHRATMPNTTAQQVAAACPPVLTFAADGGTIKGKMVTAFAAALAWPLLRYGRTDIVPLVYSLSGEKQVDKLLSVAVRDMVLKLLQTAFTAPVAGGDEDGGSGSGGVGEGGTMSDTDSHSVVKLHVHDEVQVCADFSMSHSTHGLTGSSDHGRCAQRSACLVPEYLSPSCHLGTWEDRSTEVVSQQWELSVLVLVAWSVLHSIDAHITYQDGEGIVLCGDCDAQLLLNDGEGMTSGIVRCTDGLCSGAGAPVYVLHDISKSAFTDAFNAARALCGGVRGYPLLRGMRSRLQLPVLHCTGNLATVLNNFALACLPEAVKQMARMTVLAISGKGQLNALYLREHRELVAHAVVHPEIFSSDLDVVFVILFQLVQLLNASWRASLSDTAAESRKGAASITRLAASILGPLFQEVKPLDPVTKEAKVFSFYLHAPVAHLRAQVGANRLAVVFISDEAIEGHLRGLGRYPHNHGNNASQAAVLSDLASVRDATIKFSTPRSHPSGLVFTKPVRVCSCWKTLGTRGPADFAAIKTIGEQDPLLEVEERAGGNELYFTLPLHERQAVINACFCGRLTGTPPSALMGVARGRQNAARARAAASRTRGGDRARGFEGGGSAADPMSGGESSVPSSSDGGDEGGATTGGSDDDLPAAHTLASAEPIAAQRAKRATAAAAVRQSVPPLWLLGTCFSKASARATVQASAPDGADELSPVPADATLRQYSSMPQVFLMRTKSVQFAQWAVGAKVDPGDVVEATQSMIDRLMVNRMARLSNVVEDEGAMDI</sequence>
<name>A0ACC3BXD6_PYRYE</name>
<accession>A0ACC3BXD6</accession>
<dbReference type="Proteomes" id="UP000798662">
    <property type="component" value="Chromosome 1"/>
</dbReference>
<evidence type="ECO:0000313" key="1">
    <source>
        <dbReference type="EMBL" id="KAK1862523.1"/>
    </source>
</evidence>